<keyword evidence="10" id="KW-1185">Reference proteome</keyword>
<dbReference type="InterPro" id="IPR005571">
    <property type="entry name" value="RNA_pol_Rpb5_N"/>
</dbReference>
<evidence type="ECO:0000259" key="5">
    <source>
        <dbReference type="Pfam" id="PF00931"/>
    </source>
</evidence>
<evidence type="ECO:0000256" key="3">
    <source>
        <dbReference type="ARBA" id="ARBA00022821"/>
    </source>
</evidence>
<evidence type="ECO:0000256" key="2">
    <source>
        <dbReference type="ARBA" id="ARBA00022741"/>
    </source>
</evidence>
<dbReference type="GO" id="GO:0006351">
    <property type="term" value="P:DNA-templated transcription"/>
    <property type="evidence" value="ECO:0007669"/>
    <property type="project" value="InterPro"/>
</dbReference>
<dbReference type="GO" id="GO:0043531">
    <property type="term" value="F:ADP binding"/>
    <property type="evidence" value="ECO:0007669"/>
    <property type="project" value="InterPro"/>
</dbReference>
<evidence type="ECO:0000259" key="8">
    <source>
        <dbReference type="Pfam" id="PF18052"/>
    </source>
</evidence>
<evidence type="ECO:0000256" key="4">
    <source>
        <dbReference type="ARBA" id="ARBA00022840"/>
    </source>
</evidence>
<keyword evidence="4" id="KW-0067">ATP-binding</keyword>
<dbReference type="FunFam" id="3.40.50.300:FF:001091">
    <property type="entry name" value="Probable disease resistance protein At1g61300"/>
    <property type="match status" value="1"/>
</dbReference>
<evidence type="ECO:0000313" key="10">
    <source>
        <dbReference type="Proteomes" id="UP000467840"/>
    </source>
</evidence>
<dbReference type="GO" id="GO:0003677">
    <property type="term" value="F:DNA binding"/>
    <property type="evidence" value="ECO:0007669"/>
    <property type="project" value="InterPro"/>
</dbReference>
<dbReference type="InterPro" id="IPR002182">
    <property type="entry name" value="NB-ARC"/>
</dbReference>
<evidence type="ECO:0000313" key="9">
    <source>
        <dbReference type="EMBL" id="KAF2322488.1"/>
    </source>
</evidence>
<dbReference type="SUPFAM" id="SSF53036">
    <property type="entry name" value="Eukaryotic RPB5 N-terminal domain"/>
    <property type="match status" value="1"/>
</dbReference>
<dbReference type="Pfam" id="PF18052">
    <property type="entry name" value="Rx_N"/>
    <property type="match status" value="1"/>
</dbReference>
<gene>
    <name evidence="9" type="ORF">GH714_017295</name>
</gene>
<dbReference type="PANTHER" id="PTHR36766">
    <property type="entry name" value="PLANT BROAD-SPECTRUM MILDEW RESISTANCE PROTEIN RPW8"/>
    <property type="match status" value="1"/>
</dbReference>
<keyword evidence="1" id="KW-0677">Repeat</keyword>
<organism evidence="9 10">
    <name type="scientific">Hevea brasiliensis</name>
    <name type="common">Para rubber tree</name>
    <name type="synonym">Siphonia brasiliensis</name>
    <dbReference type="NCBI Taxonomy" id="3981"/>
    <lineage>
        <taxon>Eukaryota</taxon>
        <taxon>Viridiplantae</taxon>
        <taxon>Streptophyta</taxon>
        <taxon>Embryophyta</taxon>
        <taxon>Tracheophyta</taxon>
        <taxon>Spermatophyta</taxon>
        <taxon>Magnoliopsida</taxon>
        <taxon>eudicotyledons</taxon>
        <taxon>Gunneridae</taxon>
        <taxon>Pentapetalae</taxon>
        <taxon>rosids</taxon>
        <taxon>fabids</taxon>
        <taxon>Malpighiales</taxon>
        <taxon>Euphorbiaceae</taxon>
        <taxon>Crotonoideae</taxon>
        <taxon>Micrandreae</taxon>
        <taxon>Hevea</taxon>
    </lineage>
</organism>
<dbReference type="SUPFAM" id="SSF55287">
    <property type="entry name" value="RPB5-like RNA polymerase subunit"/>
    <property type="match status" value="1"/>
</dbReference>
<feature type="domain" description="Disease resistance N-terminal" evidence="8">
    <location>
        <begin position="189"/>
        <end position="271"/>
    </location>
</feature>
<dbReference type="Pfam" id="PF01191">
    <property type="entry name" value="RNA_pol_Rpb5_C"/>
    <property type="match status" value="1"/>
</dbReference>
<dbReference type="Pfam" id="PF00931">
    <property type="entry name" value="NB-ARC"/>
    <property type="match status" value="1"/>
</dbReference>
<evidence type="ECO:0008006" key="11">
    <source>
        <dbReference type="Google" id="ProtNLM"/>
    </source>
</evidence>
<comment type="caution">
    <text evidence="9">The sequence shown here is derived from an EMBL/GenBank/DDBJ whole genome shotgun (WGS) entry which is preliminary data.</text>
</comment>
<dbReference type="InterPro" id="IPR036710">
    <property type="entry name" value="RNA_pol_Rpb5_N_sf"/>
</dbReference>
<keyword evidence="2" id="KW-0547">Nucleotide-binding</keyword>
<dbReference type="Proteomes" id="UP000467840">
    <property type="component" value="Chromosome 11"/>
</dbReference>
<dbReference type="Gene3D" id="3.40.50.300">
    <property type="entry name" value="P-loop containing nucleotide triphosphate hydrolases"/>
    <property type="match status" value="1"/>
</dbReference>
<sequence>MDGRYGGLDDGGCGGANHCMAEFVDQGSVESRRYYLSRRTVLEMLRDRGYDVADSEVTRSLAEFRVEFGDKPDLERLRISASLHSNQNKKILVVFLGSDEIRTAAIRGLLSHIPNKESLHGLMLILQSKMNHFARKELDKLQCKVEIFQITELLLNITKHVIQPTHEILTAELKQQLLNKYKTEDKQMALDTLASTILIEFGCRFDIDKDLKRLRRTLSKVQRVLNDAEAKQICDQEVKFWLNDLKKVFFDADDVIDEVATEAFRFNQQKKGGSWRSLDRIEGQGQGRLQTSSLIDESRVFGREEDTKKIVKLLVSDEFHGNDVAVLPIVGMGGLGKTTLAQLVFNDPLITKVFELRKWICVSDDFNFNPRRLTKSILESIDGKSRDLVDLDTLQNCLRDKLKGKKFLVVLDDVWTEKEREWETLRLPFRAGELGSKIIVTTRSKRVASIMGTLPTHHLEVLSADDCWLLFKQRAFIDGNEAAHPNLVSIGKEIVKKCRGLPLAAKTLGGLLRAKTEVPEWENILNSDIWELEYEENEIFPALRLSYNHLPAHLKQCFMYCSIFPKDYNFDKENLSCCGWQRDLFIVWERGAWKMLHLTILTIYC</sequence>
<dbReference type="SUPFAM" id="SSF52540">
    <property type="entry name" value="P-loop containing nucleoside triphosphate hydrolases"/>
    <property type="match status" value="1"/>
</dbReference>
<dbReference type="Gene3D" id="1.20.5.4130">
    <property type="match status" value="1"/>
</dbReference>
<feature type="domain" description="NB-ARC" evidence="5">
    <location>
        <begin position="304"/>
        <end position="476"/>
    </location>
</feature>
<dbReference type="PANTHER" id="PTHR36766:SF40">
    <property type="entry name" value="DISEASE RESISTANCE PROTEIN RGA3"/>
    <property type="match status" value="1"/>
</dbReference>
<dbReference type="Pfam" id="PF03871">
    <property type="entry name" value="RNA_pol_Rpb5_N"/>
    <property type="match status" value="1"/>
</dbReference>
<feature type="domain" description="RNA polymerase Rpb5 N-terminal" evidence="7">
    <location>
        <begin position="30"/>
        <end position="112"/>
    </location>
</feature>
<accession>A0A6A6ND37</accession>
<protein>
    <recommendedName>
        <fullName evidence="11">NB-ARC domain-containing protein</fullName>
    </recommendedName>
</protein>
<dbReference type="EMBL" id="JAAGAX010000002">
    <property type="protein sequence ID" value="KAF2322488.1"/>
    <property type="molecule type" value="Genomic_DNA"/>
</dbReference>
<dbReference type="GO" id="GO:0005524">
    <property type="term" value="F:ATP binding"/>
    <property type="evidence" value="ECO:0007669"/>
    <property type="project" value="UniProtKB-KW"/>
</dbReference>
<dbReference type="Gene3D" id="3.90.940.20">
    <property type="entry name" value="RPB5-like RNA polymerase subunit"/>
    <property type="match status" value="1"/>
</dbReference>
<name>A0A6A6ND37_HEVBR</name>
<proteinExistence type="predicted"/>
<dbReference type="InterPro" id="IPR041118">
    <property type="entry name" value="Rx_N"/>
</dbReference>
<evidence type="ECO:0000259" key="7">
    <source>
        <dbReference type="Pfam" id="PF03871"/>
    </source>
</evidence>
<dbReference type="AlphaFoldDB" id="A0A6A6ND37"/>
<reference evidence="9 10" key="1">
    <citation type="journal article" date="2020" name="Mol. Plant">
        <title>The Chromosome-Based Rubber Tree Genome Provides New Insights into Spurge Genome Evolution and Rubber Biosynthesis.</title>
        <authorList>
            <person name="Liu J."/>
            <person name="Shi C."/>
            <person name="Shi C.C."/>
            <person name="Li W."/>
            <person name="Zhang Q.J."/>
            <person name="Zhang Y."/>
            <person name="Li K."/>
            <person name="Lu H.F."/>
            <person name="Shi C."/>
            <person name="Zhu S.T."/>
            <person name="Xiao Z.Y."/>
            <person name="Nan H."/>
            <person name="Yue Y."/>
            <person name="Zhu X.G."/>
            <person name="Wu Y."/>
            <person name="Hong X.N."/>
            <person name="Fan G.Y."/>
            <person name="Tong Y."/>
            <person name="Zhang D."/>
            <person name="Mao C.L."/>
            <person name="Liu Y.L."/>
            <person name="Hao S.J."/>
            <person name="Liu W.Q."/>
            <person name="Lv M.Q."/>
            <person name="Zhang H.B."/>
            <person name="Liu Y."/>
            <person name="Hu-Tang G.R."/>
            <person name="Wang J.P."/>
            <person name="Wang J.H."/>
            <person name="Sun Y.H."/>
            <person name="Ni S.B."/>
            <person name="Chen W.B."/>
            <person name="Zhang X.C."/>
            <person name="Jiao Y.N."/>
            <person name="Eichler E.E."/>
            <person name="Li G.H."/>
            <person name="Liu X."/>
            <person name="Gao L.Z."/>
        </authorList>
    </citation>
    <scope>NUCLEOTIDE SEQUENCE [LARGE SCALE GENOMIC DNA]</scope>
    <source>
        <strain evidence="10">cv. GT1</strain>
        <tissue evidence="9">Leaf</tissue>
    </source>
</reference>
<feature type="domain" description="RNA polymerase subunit H/Rpb5 C-terminal" evidence="6">
    <location>
        <begin position="156"/>
        <end position="188"/>
    </location>
</feature>
<keyword evidence="3" id="KW-0611">Plant defense</keyword>
<dbReference type="InterPro" id="IPR035913">
    <property type="entry name" value="RPB5-like_sf"/>
</dbReference>
<dbReference type="GO" id="GO:0003899">
    <property type="term" value="F:DNA-directed RNA polymerase activity"/>
    <property type="evidence" value="ECO:0007669"/>
    <property type="project" value="InterPro"/>
</dbReference>
<dbReference type="Gene3D" id="1.10.8.430">
    <property type="entry name" value="Helical domain of apoptotic protease-activating factors"/>
    <property type="match status" value="1"/>
</dbReference>
<dbReference type="GO" id="GO:0006952">
    <property type="term" value="P:defense response"/>
    <property type="evidence" value="ECO:0007669"/>
    <property type="project" value="UniProtKB-KW"/>
</dbReference>
<dbReference type="InterPro" id="IPR042197">
    <property type="entry name" value="Apaf_helical"/>
</dbReference>
<evidence type="ECO:0000256" key="1">
    <source>
        <dbReference type="ARBA" id="ARBA00022737"/>
    </source>
</evidence>
<dbReference type="InterPro" id="IPR000783">
    <property type="entry name" value="RNA_pol_subH/Rpb5_C"/>
</dbReference>
<dbReference type="PRINTS" id="PR00364">
    <property type="entry name" value="DISEASERSIST"/>
</dbReference>
<evidence type="ECO:0000259" key="6">
    <source>
        <dbReference type="Pfam" id="PF01191"/>
    </source>
</evidence>
<dbReference type="InterPro" id="IPR027417">
    <property type="entry name" value="P-loop_NTPase"/>
</dbReference>
<dbReference type="Gene3D" id="3.40.1340.10">
    <property type="entry name" value="RNA polymerase, Rpb5, N-terminal domain"/>
    <property type="match status" value="1"/>
</dbReference>